<evidence type="ECO:0000259" key="6">
    <source>
        <dbReference type="PROSITE" id="PS51012"/>
    </source>
</evidence>
<organism evidence="7 8">
    <name type="scientific">Thermococcus aggregans</name>
    <dbReference type="NCBI Taxonomy" id="110163"/>
    <lineage>
        <taxon>Archaea</taxon>
        <taxon>Methanobacteriati</taxon>
        <taxon>Methanobacteriota</taxon>
        <taxon>Thermococci</taxon>
        <taxon>Thermococcales</taxon>
        <taxon>Thermococcaceae</taxon>
        <taxon>Thermococcus</taxon>
    </lineage>
</organism>
<evidence type="ECO:0000313" key="8">
    <source>
        <dbReference type="Proteomes" id="UP001055732"/>
    </source>
</evidence>
<accession>A0A9E7SPN8</accession>
<keyword evidence="4 5" id="KW-0472">Membrane</keyword>
<evidence type="ECO:0000256" key="4">
    <source>
        <dbReference type="ARBA" id="ARBA00023136"/>
    </source>
</evidence>
<dbReference type="InterPro" id="IPR000412">
    <property type="entry name" value="ABC_2_transport"/>
</dbReference>
<dbReference type="PRINTS" id="PR00164">
    <property type="entry name" value="ABC2TRNSPORT"/>
</dbReference>
<evidence type="ECO:0000256" key="3">
    <source>
        <dbReference type="ARBA" id="ARBA00022989"/>
    </source>
</evidence>
<evidence type="ECO:0000256" key="2">
    <source>
        <dbReference type="ARBA" id="ARBA00022692"/>
    </source>
</evidence>
<name>A0A9E7SPN8_THEAG</name>
<feature type="transmembrane region" description="Helical" evidence="5">
    <location>
        <begin position="21"/>
        <end position="43"/>
    </location>
</feature>
<dbReference type="Pfam" id="PF01061">
    <property type="entry name" value="ABC2_membrane"/>
    <property type="match status" value="1"/>
</dbReference>
<keyword evidence="8" id="KW-1185">Reference proteome</keyword>
<dbReference type="KEGG" id="tagg:NF865_04205"/>
<keyword evidence="2 5" id="KW-0812">Transmembrane</keyword>
<keyword evidence="3 5" id="KW-1133">Transmembrane helix</keyword>
<comment type="subcellular location">
    <subcellularLocation>
        <location evidence="1">Membrane</location>
        <topology evidence="1">Multi-pass membrane protein</topology>
    </subcellularLocation>
</comment>
<feature type="domain" description="ABC transmembrane type-2" evidence="6">
    <location>
        <begin position="19"/>
        <end position="255"/>
    </location>
</feature>
<feature type="transmembrane region" description="Helical" evidence="5">
    <location>
        <begin position="177"/>
        <end position="196"/>
    </location>
</feature>
<dbReference type="EMBL" id="CP099582">
    <property type="protein sequence ID" value="USS41396.1"/>
    <property type="molecule type" value="Genomic_DNA"/>
</dbReference>
<protein>
    <submittedName>
        <fullName evidence="7">ABC transporter permease</fullName>
    </submittedName>
</protein>
<gene>
    <name evidence="7" type="ORF">NF865_04205</name>
</gene>
<dbReference type="InterPro" id="IPR013525">
    <property type="entry name" value="ABC2_TM"/>
</dbReference>
<dbReference type="AlphaFoldDB" id="A0A9E7SPN8"/>
<feature type="transmembrane region" description="Helical" evidence="5">
    <location>
        <begin position="63"/>
        <end position="84"/>
    </location>
</feature>
<dbReference type="GO" id="GO:0140359">
    <property type="term" value="F:ABC-type transporter activity"/>
    <property type="evidence" value="ECO:0007669"/>
    <property type="project" value="InterPro"/>
</dbReference>
<dbReference type="Proteomes" id="UP001055732">
    <property type="component" value="Chromosome"/>
</dbReference>
<evidence type="ECO:0000313" key="7">
    <source>
        <dbReference type="EMBL" id="USS41396.1"/>
    </source>
</evidence>
<reference evidence="7" key="1">
    <citation type="journal article" date="1998" name="Int. J. Syst. Bacteriol. 48 Pt">
        <title>Thermococcus guaymasensis sp. nov. and Thermococcus aggregans sp. nov., two novel thermophilic archaea isolated from the Guaymas Basin hydrothermal vent site.</title>
        <authorList>
            <person name="Canganella F."/>
            <person name="Jones W.J."/>
            <person name="Gambacorta A."/>
            <person name="Antranikian G."/>
        </authorList>
    </citation>
    <scope>NUCLEOTIDE SEQUENCE</scope>
    <source>
        <strain evidence="7">TY</strain>
    </source>
</reference>
<evidence type="ECO:0000256" key="5">
    <source>
        <dbReference type="SAM" id="Phobius"/>
    </source>
</evidence>
<feature type="transmembrane region" description="Helical" evidence="5">
    <location>
        <begin position="151"/>
        <end position="171"/>
    </location>
</feature>
<dbReference type="InterPro" id="IPR051784">
    <property type="entry name" value="Nod_factor_ABC_transporter"/>
</dbReference>
<dbReference type="PROSITE" id="PS51012">
    <property type="entry name" value="ABC_TM2"/>
    <property type="match status" value="1"/>
</dbReference>
<dbReference type="InterPro" id="IPR047817">
    <property type="entry name" value="ABC2_TM_bact-type"/>
</dbReference>
<feature type="transmembrane region" description="Helical" evidence="5">
    <location>
        <begin position="234"/>
        <end position="252"/>
    </location>
</feature>
<reference evidence="7" key="2">
    <citation type="submission" date="2022-06" db="EMBL/GenBank/DDBJ databases">
        <authorList>
            <person name="Park Y.-J."/>
        </authorList>
    </citation>
    <scope>NUCLEOTIDE SEQUENCE</scope>
    <source>
        <strain evidence="7">TY</strain>
    </source>
</reference>
<dbReference type="PANTHER" id="PTHR43229">
    <property type="entry name" value="NODULATION PROTEIN J"/>
    <property type="match status" value="1"/>
</dbReference>
<proteinExistence type="predicted"/>
<dbReference type="GO" id="GO:0043190">
    <property type="term" value="C:ATP-binding cassette (ABC) transporter complex"/>
    <property type="evidence" value="ECO:0007669"/>
    <property type="project" value="InterPro"/>
</dbReference>
<dbReference type="PIRSF" id="PIRSF006648">
    <property type="entry name" value="DrrB"/>
    <property type="match status" value="1"/>
</dbReference>
<evidence type="ECO:0000256" key="1">
    <source>
        <dbReference type="ARBA" id="ARBA00004141"/>
    </source>
</evidence>
<dbReference type="RefSeq" id="WP_253305337.1">
    <property type="nucleotide sequence ID" value="NZ_CP099582.1"/>
</dbReference>
<sequence length="267" mass="30067">MILLAVIEKEFRMFFRYPLRVVSSILVGLVFLLQFVFFGQAVLGGRYSQLLAASTGMGDYPTYALIGYVLWWVSVSPMEAYVWGVRRELQRGTFEMNVLSSARILELLFGLAVSWLLMDSVLMGVVFAIGALIFDIPITISVVLRSVPVIVASLFAFLGFGLIFAGLVMLLKNIGPFAQIFEFSMLFFSGVFFPLSVMPKWLFAFSKIFPLTHAASAVRAIFVGKAYAEIQGEIIWLLFLIPFYWIIGYILFKWAEKITRVVGYGGY</sequence>
<feature type="transmembrane region" description="Helical" evidence="5">
    <location>
        <begin position="123"/>
        <end position="144"/>
    </location>
</feature>
<dbReference type="PANTHER" id="PTHR43229:SF6">
    <property type="entry name" value="ABC-TYPE MULTIDRUG TRANSPORT SYSTEM, PERMEASE COMPONENT"/>
    <property type="match status" value="1"/>
</dbReference>